<dbReference type="Pfam" id="PF10768">
    <property type="entry name" value="FliX"/>
    <property type="match status" value="1"/>
</dbReference>
<keyword evidence="2" id="KW-0969">Cilium</keyword>
<name>A0ABV2CZ19_9SPHN</name>
<keyword evidence="2" id="KW-0966">Cell projection</keyword>
<keyword evidence="2" id="KW-0282">Flagellum</keyword>
<organism evidence="2 3">
    <name type="scientific">Novosphingobium kalidii</name>
    <dbReference type="NCBI Taxonomy" id="3230299"/>
    <lineage>
        <taxon>Bacteria</taxon>
        <taxon>Pseudomonadati</taxon>
        <taxon>Pseudomonadota</taxon>
        <taxon>Alphaproteobacteria</taxon>
        <taxon>Sphingomonadales</taxon>
        <taxon>Sphingomonadaceae</taxon>
        <taxon>Novosphingobium</taxon>
    </lineage>
</organism>
<reference evidence="2 3" key="1">
    <citation type="submission" date="2024-07" db="EMBL/GenBank/DDBJ databases">
        <title>Novosphingobium kalidii RD2P27.</title>
        <authorList>
            <person name="Sun J.-Q."/>
        </authorList>
    </citation>
    <scope>NUCLEOTIDE SEQUENCE [LARGE SCALE GENOMIC DNA]</scope>
    <source>
        <strain evidence="2 3">RD2P27</strain>
    </source>
</reference>
<gene>
    <name evidence="2" type="ORF">ABVV53_02605</name>
</gene>
<sequence>MQINAVSSLLQILLANQAKPAAAASPVFEPAVQPATAQAAVGSPTQSVQMLVTLAAIAAPLEPERRRRVAKEAEKALDALQMLQAALVVGVGAAEPVGQLRDWLETRTQPEDPDLAAVMDEIDLRVQVELAKLERR</sequence>
<dbReference type="RefSeq" id="WP_353982764.1">
    <property type="nucleotide sequence ID" value="NZ_JBEWLY010000007.1"/>
</dbReference>
<keyword evidence="1" id="KW-0732">Signal</keyword>
<comment type="caution">
    <text evidence="2">The sequence shown here is derived from an EMBL/GenBank/DDBJ whole genome shotgun (WGS) entry which is preliminary data.</text>
</comment>
<feature type="signal peptide" evidence="1">
    <location>
        <begin position="1"/>
        <end position="23"/>
    </location>
</feature>
<accession>A0ABV2CZ19</accession>
<evidence type="ECO:0000313" key="3">
    <source>
        <dbReference type="Proteomes" id="UP001548713"/>
    </source>
</evidence>
<dbReference type="EMBL" id="JBEWLY010000007">
    <property type="protein sequence ID" value="MET1754359.1"/>
    <property type="molecule type" value="Genomic_DNA"/>
</dbReference>
<protein>
    <submittedName>
        <fullName evidence="2">Flagellar assembly protein FliX</fullName>
    </submittedName>
</protein>
<dbReference type="Proteomes" id="UP001548713">
    <property type="component" value="Unassembled WGS sequence"/>
</dbReference>
<keyword evidence="3" id="KW-1185">Reference proteome</keyword>
<evidence type="ECO:0000256" key="1">
    <source>
        <dbReference type="SAM" id="SignalP"/>
    </source>
</evidence>
<dbReference type="InterPro" id="IPR019704">
    <property type="entry name" value="Flagellar_assmbl_FliX_class2"/>
</dbReference>
<feature type="chain" id="PRO_5045689250" evidence="1">
    <location>
        <begin position="24"/>
        <end position="136"/>
    </location>
</feature>
<evidence type="ECO:0000313" key="2">
    <source>
        <dbReference type="EMBL" id="MET1754359.1"/>
    </source>
</evidence>
<proteinExistence type="predicted"/>